<feature type="region of interest" description="Disordered" evidence="1">
    <location>
        <begin position="148"/>
        <end position="187"/>
    </location>
</feature>
<feature type="region of interest" description="Disordered" evidence="1">
    <location>
        <begin position="82"/>
        <end position="117"/>
    </location>
</feature>
<evidence type="ECO:0000313" key="3">
    <source>
        <dbReference type="Proteomes" id="UP001164743"/>
    </source>
</evidence>
<feature type="compositionally biased region" description="Polar residues" evidence="1">
    <location>
        <begin position="501"/>
        <end position="520"/>
    </location>
</feature>
<dbReference type="PANTHER" id="PTHR46572">
    <property type="entry name" value="RHO1 GDP-GTP EXCHANGE PROTEIN 1-RELATED"/>
    <property type="match status" value="1"/>
</dbReference>
<reference evidence="2" key="1">
    <citation type="submission" date="2022-10" db="EMBL/GenBank/DDBJ databases">
        <title>Puccinia triticina Genome sequencing and assembly.</title>
        <authorList>
            <person name="Li C."/>
        </authorList>
    </citation>
    <scope>NUCLEOTIDE SEQUENCE</scope>
    <source>
        <strain evidence="2">Pt15</strain>
    </source>
</reference>
<keyword evidence="3" id="KW-1185">Reference proteome</keyword>
<feature type="region of interest" description="Disordered" evidence="1">
    <location>
        <begin position="403"/>
        <end position="520"/>
    </location>
</feature>
<dbReference type="GeneID" id="77812204"/>
<evidence type="ECO:0008006" key="4">
    <source>
        <dbReference type="Google" id="ProtNLM"/>
    </source>
</evidence>
<sequence length="520" mass="58556">MKLFDGWDHVGAKTWVANPARSTSGTPGPGLPGSDHSRGSLSRRPSISRLNSVREHQSIDDHSRKLKELRLAELTRQLELTELQRNHPHPQAYASVPAPPTSRPMTPISCKLSGVPGGPPLSNQDLVWEEKLREANELNARIENLRLAGMPPDQLPSPVLLPSRPPSRARTDKPHPNCVPPRDYPLPPLSSFAPEAVLRRQLSKKSLNSLSSSHHTQSPAPPVSQPHQNRDRAASASQASHYQALKEAEDVICKLRKSHDELLEKVRILENQLDLKEAENQDLTTRNNRLETYLADEQKAKEGIQRENERAMNQLRSLSRSQPPHHSQREDPSARLYTQAEPPQSLHERFYRSQSGTVPPDQNMSKARAELLQREENLKRQYSYKSGSLTPELARPGSVLGHNLPGHPMPPPMGNASQQHHHHHNLYESSQPDGYHFPPTSEPPHSHFYPEEHRQRPLDPGHPQMAYPSYLHQQGPPLFPHQFPRPNPPPKPLNPIDEPPSGSNGFHTPNHSNPAYNRLY</sequence>
<feature type="region of interest" description="Disordered" evidence="1">
    <location>
        <begin position="14"/>
        <end position="62"/>
    </location>
</feature>
<dbReference type="Proteomes" id="UP001164743">
    <property type="component" value="Chromosome 7A"/>
</dbReference>
<accession>A0ABY7CQL8</accession>
<feature type="compositionally biased region" description="Basic and acidic residues" evidence="1">
    <location>
        <begin position="444"/>
        <end position="459"/>
    </location>
</feature>
<feature type="region of interest" description="Disordered" evidence="1">
    <location>
        <begin position="317"/>
        <end position="336"/>
    </location>
</feature>
<feature type="region of interest" description="Disordered" evidence="1">
    <location>
        <begin position="204"/>
        <end position="241"/>
    </location>
</feature>
<dbReference type="PANTHER" id="PTHR46572:SF2">
    <property type="entry name" value="RHO1 GDP-GTP EXCHANGE PROTEIN 1-RELATED"/>
    <property type="match status" value="1"/>
</dbReference>
<feature type="compositionally biased region" description="Polar residues" evidence="1">
    <location>
        <begin position="39"/>
        <end position="51"/>
    </location>
</feature>
<dbReference type="RefSeq" id="XP_053022504.1">
    <property type="nucleotide sequence ID" value="XM_053171309.1"/>
</dbReference>
<feature type="compositionally biased region" description="Basic and acidic residues" evidence="1">
    <location>
        <begin position="52"/>
        <end position="62"/>
    </location>
</feature>
<feature type="compositionally biased region" description="Low complexity" evidence="1">
    <location>
        <begin position="204"/>
        <end position="218"/>
    </location>
</feature>
<feature type="region of interest" description="Disordered" evidence="1">
    <location>
        <begin position="342"/>
        <end position="364"/>
    </location>
</feature>
<dbReference type="InterPro" id="IPR052233">
    <property type="entry name" value="Rho-type_GEFs"/>
</dbReference>
<name>A0ABY7CQL8_9BASI</name>
<proteinExistence type="predicted"/>
<feature type="compositionally biased region" description="Polar residues" evidence="1">
    <location>
        <begin position="352"/>
        <end position="364"/>
    </location>
</feature>
<protein>
    <recommendedName>
        <fullName evidence="4">CCDC92/74 N-terminal domain-containing protein</fullName>
    </recommendedName>
</protein>
<dbReference type="EMBL" id="CP110427">
    <property type="protein sequence ID" value="WAQ86949.1"/>
    <property type="molecule type" value="Genomic_DNA"/>
</dbReference>
<feature type="compositionally biased region" description="Pro residues" evidence="1">
    <location>
        <begin position="177"/>
        <end position="187"/>
    </location>
</feature>
<gene>
    <name evidence="2" type="ORF">PtA15_7A678</name>
</gene>
<evidence type="ECO:0000256" key="1">
    <source>
        <dbReference type="SAM" id="MobiDB-lite"/>
    </source>
</evidence>
<organism evidence="2 3">
    <name type="scientific">Puccinia triticina</name>
    <dbReference type="NCBI Taxonomy" id="208348"/>
    <lineage>
        <taxon>Eukaryota</taxon>
        <taxon>Fungi</taxon>
        <taxon>Dikarya</taxon>
        <taxon>Basidiomycota</taxon>
        <taxon>Pucciniomycotina</taxon>
        <taxon>Pucciniomycetes</taxon>
        <taxon>Pucciniales</taxon>
        <taxon>Pucciniaceae</taxon>
        <taxon>Puccinia</taxon>
    </lineage>
</organism>
<feature type="compositionally biased region" description="Pro residues" evidence="1">
    <location>
        <begin position="477"/>
        <end position="493"/>
    </location>
</feature>
<evidence type="ECO:0000313" key="2">
    <source>
        <dbReference type="EMBL" id="WAQ86949.1"/>
    </source>
</evidence>
<feature type="compositionally biased region" description="Low complexity" evidence="1">
    <location>
        <begin position="156"/>
        <end position="168"/>
    </location>
</feature>